<feature type="transmembrane region" description="Helical" evidence="1">
    <location>
        <begin position="16"/>
        <end position="35"/>
    </location>
</feature>
<comment type="caution">
    <text evidence="2">The sequence shown here is derived from an EMBL/GenBank/DDBJ whole genome shotgun (WGS) entry which is preliminary data.</text>
</comment>
<feature type="transmembrane region" description="Helical" evidence="1">
    <location>
        <begin position="55"/>
        <end position="74"/>
    </location>
</feature>
<keyword evidence="3" id="KW-1185">Reference proteome</keyword>
<organism evidence="2 3">
    <name type="scientific">Clostridium oceanicum</name>
    <dbReference type="NCBI Taxonomy" id="1543"/>
    <lineage>
        <taxon>Bacteria</taxon>
        <taxon>Bacillati</taxon>
        <taxon>Bacillota</taxon>
        <taxon>Clostridia</taxon>
        <taxon>Eubacteriales</taxon>
        <taxon>Clostridiaceae</taxon>
        <taxon>Clostridium</taxon>
    </lineage>
</organism>
<dbReference type="Pfam" id="PF12730">
    <property type="entry name" value="ABC2_membrane_4"/>
    <property type="match status" value="1"/>
</dbReference>
<dbReference type="RefSeq" id="WP_343762337.1">
    <property type="nucleotide sequence ID" value="NZ_BAAACG010000010.1"/>
</dbReference>
<proteinExistence type="predicted"/>
<reference evidence="3" key="1">
    <citation type="journal article" date="2019" name="Int. J. Syst. Evol. Microbiol.">
        <title>The Global Catalogue of Microorganisms (GCM) 10K type strain sequencing project: providing services to taxonomists for standard genome sequencing and annotation.</title>
        <authorList>
            <consortium name="The Broad Institute Genomics Platform"/>
            <consortium name="The Broad Institute Genome Sequencing Center for Infectious Disease"/>
            <person name="Wu L."/>
            <person name="Ma J."/>
        </authorList>
    </citation>
    <scope>NUCLEOTIDE SEQUENCE [LARGE SCALE GENOMIC DNA]</scope>
    <source>
        <strain evidence="3">JCM 1407</strain>
    </source>
</reference>
<keyword evidence="1" id="KW-0812">Transmembrane</keyword>
<accession>A0ABP3UWB7</accession>
<protein>
    <submittedName>
        <fullName evidence="2">ABC transporter permease</fullName>
    </submittedName>
</protein>
<name>A0ABP3UWB7_9CLOT</name>
<evidence type="ECO:0000313" key="3">
    <source>
        <dbReference type="Proteomes" id="UP001501510"/>
    </source>
</evidence>
<sequence>MINTLYSEILKLKKSFFLLIILVGGLALPGLLFLGWAVQSQGVVIWNEYTYHSEFMMILVLSPVLFSLISSYVFSREFTDKTANILYCYPISRTKIFVCKLFIIYLIITVVYIIHFLGLFGGGLILKHELLTKEILLIHFKISLYSMILQFSLVPIVIFIASLSRNILVPVIYGILLVVSNFLLVASGKFKYSPFMMPGMPLINYNTKSNVEHYFLKSNTIIMAVIVFVISFIACIIYYKNTDIS</sequence>
<dbReference type="EMBL" id="BAAACG010000010">
    <property type="protein sequence ID" value="GAA0743586.1"/>
    <property type="molecule type" value="Genomic_DNA"/>
</dbReference>
<feature type="transmembrane region" description="Helical" evidence="1">
    <location>
        <begin position="221"/>
        <end position="239"/>
    </location>
</feature>
<keyword evidence="1" id="KW-0472">Membrane</keyword>
<feature type="transmembrane region" description="Helical" evidence="1">
    <location>
        <begin position="138"/>
        <end position="160"/>
    </location>
</feature>
<gene>
    <name evidence="2" type="ORF">GCM10008906_27550</name>
</gene>
<dbReference type="Proteomes" id="UP001501510">
    <property type="component" value="Unassembled WGS sequence"/>
</dbReference>
<evidence type="ECO:0000256" key="1">
    <source>
        <dbReference type="SAM" id="Phobius"/>
    </source>
</evidence>
<keyword evidence="1" id="KW-1133">Transmembrane helix</keyword>
<feature type="transmembrane region" description="Helical" evidence="1">
    <location>
        <begin position="102"/>
        <end position="126"/>
    </location>
</feature>
<evidence type="ECO:0000313" key="2">
    <source>
        <dbReference type="EMBL" id="GAA0743586.1"/>
    </source>
</evidence>
<feature type="transmembrane region" description="Helical" evidence="1">
    <location>
        <begin position="167"/>
        <end position="187"/>
    </location>
</feature>